<dbReference type="GO" id="GO:0016020">
    <property type="term" value="C:membrane"/>
    <property type="evidence" value="ECO:0007669"/>
    <property type="project" value="UniProtKB-SubCell"/>
</dbReference>
<dbReference type="SUPFAM" id="SSF53448">
    <property type="entry name" value="Nucleotide-diphospho-sugar transferases"/>
    <property type="match status" value="1"/>
</dbReference>
<dbReference type="PANTHER" id="PTHR19300:SF46">
    <property type="entry name" value="BETA-1,4-N-ACETYLGALACTOSAMINYLTRANSFERASE"/>
    <property type="match status" value="1"/>
</dbReference>
<keyword evidence="10" id="KW-0325">Glycoprotein</keyword>
<proteinExistence type="inferred from homology"/>
<evidence type="ECO:0000256" key="10">
    <source>
        <dbReference type="ARBA" id="ARBA00023180"/>
    </source>
</evidence>
<evidence type="ECO:0000256" key="7">
    <source>
        <dbReference type="ARBA" id="ARBA00022968"/>
    </source>
</evidence>
<evidence type="ECO:0000256" key="3">
    <source>
        <dbReference type="ARBA" id="ARBA00005735"/>
    </source>
</evidence>
<dbReference type="GO" id="GO:0008378">
    <property type="term" value="F:galactosyltransferase activity"/>
    <property type="evidence" value="ECO:0007669"/>
    <property type="project" value="TreeGrafter"/>
</dbReference>
<dbReference type="GO" id="GO:0033842">
    <property type="term" value="F:N-acetyl-beta-glucosaminyl-derivative 4-beta-N-acetylgalactosaminyltransferase activity"/>
    <property type="evidence" value="ECO:0007669"/>
    <property type="project" value="TreeGrafter"/>
</dbReference>
<dbReference type="EMBL" id="UZAH01029733">
    <property type="protein sequence ID" value="VDP07632.1"/>
    <property type="molecule type" value="Genomic_DNA"/>
</dbReference>
<dbReference type="PRINTS" id="PR02050">
    <property type="entry name" value="B14GALTRFASE"/>
</dbReference>
<evidence type="ECO:0000256" key="4">
    <source>
        <dbReference type="ARBA" id="ARBA00022676"/>
    </source>
</evidence>
<dbReference type="CDD" id="cd00899">
    <property type="entry name" value="b4GalT"/>
    <property type="match status" value="1"/>
</dbReference>
<comment type="pathway">
    <text evidence="2">Protein modification; protein glycosylation.</text>
</comment>
<evidence type="ECO:0000313" key="13">
    <source>
        <dbReference type="EMBL" id="VDP07632.1"/>
    </source>
</evidence>
<dbReference type="AlphaFoldDB" id="A0A3P8A372"/>
<evidence type="ECO:0000259" key="11">
    <source>
        <dbReference type="Pfam" id="PF02709"/>
    </source>
</evidence>
<dbReference type="Gene3D" id="3.90.550.10">
    <property type="entry name" value="Spore Coat Polysaccharide Biosynthesis Protein SpsA, Chain A"/>
    <property type="match status" value="1"/>
</dbReference>
<keyword evidence="6" id="KW-0812">Transmembrane</keyword>
<gene>
    <name evidence="13" type="ORF">HPBE_LOCUS16993</name>
</gene>
<keyword evidence="8" id="KW-1133">Transmembrane helix</keyword>
<evidence type="ECO:0000256" key="9">
    <source>
        <dbReference type="ARBA" id="ARBA00023136"/>
    </source>
</evidence>
<keyword evidence="9" id="KW-0472">Membrane</keyword>
<dbReference type="PANTHER" id="PTHR19300">
    <property type="entry name" value="BETA-1,4-GALACTOSYLTRANSFERASE"/>
    <property type="match status" value="1"/>
</dbReference>
<sequence length="281" mass="32664">MCPEPETVSDLWGSLPQAVLLIENLQEADVAAVHPEVKPGGEWKPSDCKARHKVAIIIPFRDRQSHLTRLIDFLIPILQRQRLDFRFIVTEQYGNDLFNKGRIMNAAFRFAETLKVDCVIFHDVDMFPQDDRNPYSCPPAPRHMGAFVSNLGYQLWYKEIVGGVLAVSMEDYRLINGYSNMYWAWGGEDDDMGKRILSLNYTIERPQPETGRYSMLKHVKRKRTAPKLIYKLLEIAEKRVVYDGLNETGKWTVRKITKRPLYYHLYVDVGQVPDEWRGKKS</sequence>
<keyword evidence="4" id="KW-0328">Glycosyltransferase</keyword>
<dbReference type="GO" id="GO:0005794">
    <property type="term" value="C:Golgi apparatus"/>
    <property type="evidence" value="ECO:0007669"/>
    <property type="project" value="TreeGrafter"/>
</dbReference>
<dbReference type="OrthoDB" id="10038994at2759"/>
<dbReference type="GO" id="GO:0006688">
    <property type="term" value="P:glycosphingolipid biosynthetic process"/>
    <property type="evidence" value="ECO:0007669"/>
    <property type="project" value="TreeGrafter"/>
</dbReference>
<dbReference type="InterPro" id="IPR027995">
    <property type="entry name" value="Galactosyl_T_N"/>
</dbReference>
<evidence type="ECO:0000256" key="5">
    <source>
        <dbReference type="ARBA" id="ARBA00022679"/>
    </source>
</evidence>
<dbReference type="Pfam" id="PF02709">
    <property type="entry name" value="Glyco_transf_7C"/>
    <property type="match status" value="1"/>
</dbReference>
<reference evidence="13" key="1">
    <citation type="submission" date="2018-11" db="EMBL/GenBank/DDBJ databases">
        <authorList>
            <consortium name="Pathogen Informatics"/>
        </authorList>
    </citation>
    <scope>NUCLEOTIDE SEQUENCE [LARGE SCALE GENOMIC DNA]</scope>
</reference>
<feature type="domain" description="Galactosyltransferase C-terminal" evidence="11">
    <location>
        <begin position="142"/>
        <end position="218"/>
    </location>
</feature>
<evidence type="ECO:0000256" key="6">
    <source>
        <dbReference type="ARBA" id="ARBA00022692"/>
    </source>
</evidence>
<organism evidence="13">
    <name type="scientific">Heligmosomoides polygyrus</name>
    <name type="common">Parasitic roundworm</name>
    <dbReference type="NCBI Taxonomy" id="6339"/>
    <lineage>
        <taxon>Eukaryota</taxon>
        <taxon>Metazoa</taxon>
        <taxon>Ecdysozoa</taxon>
        <taxon>Nematoda</taxon>
        <taxon>Chromadorea</taxon>
        <taxon>Rhabditida</taxon>
        <taxon>Rhabditina</taxon>
        <taxon>Rhabditomorpha</taxon>
        <taxon>Strongyloidea</taxon>
        <taxon>Heligmosomidae</taxon>
        <taxon>Heligmosomoides</taxon>
    </lineage>
</organism>
<dbReference type="InterPro" id="IPR003859">
    <property type="entry name" value="Galactosyl_T"/>
</dbReference>
<protein>
    <submittedName>
        <fullName evidence="13">Uncharacterized protein</fullName>
    </submittedName>
</protein>
<dbReference type="GO" id="GO:0005975">
    <property type="term" value="P:carbohydrate metabolic process"/>
    <property type="evidence" value="ECO:0007669"/>
    <property type="project" value="InterPro"/>
</dbReference>
<feature type="domain" description="Galactosyltransferase N-terminal" evidence="12">
    <location>
        <begin position="18"/>
        <end position="138"/>
    </location>
</feature>
<evidence type="ECO:0000256" key="1">
    <source>
        <dbReference type="ARBA" id="ARBA00004606"/>
    </source>
</evidence>
<evidence type="ECO:0000259" key="12">
    <source>
        <dbReference type="Pfam" id="PF13733"/>
    </source>
</evidence>
<accession>A0A3P8A372</accession>
<dbReference type="InterPro" id="IPR029044">
    <property type="entry name" value="Nucleotide-diphossugar_trans"/>
</dbReference>
<comment type="similarity">
    <text evidence="3">Belongs to the glycosyltransferase 7 family.</text>
</comment>
<dbReference type="Pfam" id="PF13733">
    <property type="entry name" value="Glyco_transf_7N"/>
    <property type="match status" value="1"/>
</dbReference>
<comment type="subcellular location">
    <subcellularLocation>
        <location evidence="1">Membrane</location>
        <topology evidence="1">Single-pass type II membrane protein</topology>
    </subcellularLocation>
</comment>
<evidence type="ECO:0000256" key="8">
    <source>
        <dbReference type="ARBA" id="ARBA00022989"/>
    </source>
</evidence>
<name>A0A3P8A372_HELPZ</name>
<dbReference type="InterPro" id="IPR027791">
    <property type="entry name" value="Galactosyl_T_C"/>
</dbReference>
<evidence type="ECO:0000256" key="2">
    <source>
        <dbReference type="ARBA" id="ARBA00004922"/>
    </source>
</evidence>
<keyword evidence="7" id="KW-0735">Signal-anchor</keyword>
<keyword evidence="5" id="KW-0808">Transferase</keyword>
<dbReference type="UniPathway" id="UPA00378"/>